<accession>A0A2J6QUU2</accession>
<dbReference type="Proteomes" id="UP000235786">
    <property type="component" value="Unassembled WGS sequence"/>
</dbReference>
<feature type="domain" description="Heterokaryon incompatibility" evidence="1">
    <location>
        <begin position="195"/>
        <end position="341"/>
    </location>
</feature>
<evidence type="ECO:0000259" key="1">
    <source>
        <dbReference type="Pfam" id="PF06985"/>
    </source>
</evidence>
<evidence type="ECO:0000313" key="2">
    <source>
        <dbReference type="EMBL" id="PMD30033.1"/>
    </source>
</evidence>
<name>A0A2J6QUU2_HYAVF</name>
<evidence type="ECO:0000313" key="3">
    <source>
        <dbReference type="Proteomes" id="UP000235786"/>
    </source>
</evidence>
<organism evidence="2 3">
    <name type="scientific">Hyaloscypha variabilis (strain UAMH 11265 / GT02V1 / F)</name>
    <name type="common">Meliniomyces variabilis</name>
    <dbReference type="NCBI Taxonomy" id="1149755"/>
    <lineage>
        <taxon>Eukaryota</taxon>
        <taxon>Fungi</taxon>
        <taxon>Dikarya</taxon>
        <taxon>Ascomycota</taxon>
        <taxon>Pezizomycotina</taxon>
        <taxon>Leotiomycetes</taxon>
        <taxon>Helotiales</taxon>
        <taxon>Hyaloscyphaceae</taxon>
        <taxon>Hyaloscypha</taxon>
        <taxon>Hyaloscypha variabilis</taxon>
    </lineage>
</organism>
<protein>
    <submittedName>
        <fullName evidence="2">HET-domain-containing protein</fullName>
    </submittedName>
</protein>
<sequence length="667" mass="75971">MVCATCLAMFQNTREGRHTFQETFKDLVASVIGGCWVCTIISVKLQQEFEVLTEEGSDQVNHVQLLWPRSECSLLDETLYYYFDEEYFIRTANIYVSLRKPAMAIKYLAQFHLIPQIAKSPVTFQHNLKYTPELPTTGSGEVLDLASRWLELCIRDHEWCSRDRDADWVPPRLLDLTDQMPRLLLCEKERPKGPYVALSYCWGPHPTFLKLTSENLERMCLQVPLNDLPLAFQHAVDITKRLGINYLWIDSLCILQSGKGSSEDWRKHLTEMRLVCSNCLFCIAVAHAPDPSAGCFTSRNTALLNVPEINLNGTKYTIVHANRFRERQKTPLATRAWVLQERMLPPRVLTFDKDQLFWDCSGVENACESYPFGLPAYPKQKDKIPSDLLPGPFSLPTSISSDIDGYEIWRHIITDYCQRSLTYPFKDKFVALSGIAERMAQLLADSFTAGFFTRTLPWCLMWRASRSDQRDVRPGSIETYRAPSWSWAKVDGRVYFPMRREEDLTARGSPGDFAMLKDAHVTLVDNSNPFGKVGYATLTLWGRTAFARPKSTPADASGMWDPDFDPDVVWFIDGTPVDTAIDVEDIQISMDVPMKAREAAQGFHLCPIVAETAFAPNAPVQWEALILTRVQTSPHKAQMFTRVGVWSAPPNWLKLIKGVRVREITII</sequence>
<dbReference type="AlphaFoldDB" id="A0A2J6QUU2"/>
<reference evidence="2 3" key="1">
    <citation type="submission" date="2016-04" db="EMBL/GenBank/DDBJ databases">
        <title>A degradative enzymes factory behind the ericoid mycorrhizal symbiosis.</title>
        <authorList>
            <consortium name="DOE Joint Genome Institute"/>
            <person name="Martino E."/>
            <person name="Morin E."/>
            <person name="Grelet G."/>
            <person name="Kuo A."/>
            <person name="Kohler A."/>
            <person name="Daghino S."/>
            <person name="Barry K."/>
            <person name="Choi C."/>
            <person name="Cichocki N."/>
            <person name="Clum A."/>
            <person name="Copeland A."/>
            <person name="Hainaut M."/>
            <person name="Haridas S."/>
            <person name="Labutti K."/>
            <person name="Lindquist E."/>
            <person name="Lipzen A."/>
            <person name="Khouja H.-R."/>
            <person name="Murat C."/>
            <person name="Ohm R."/>
            <person name="Olson A."/>
            <person name="Spatafora J."/>
            <person name="Veneault-Fourrey C."/>
            <person name="Henrissat B."/>
            <person name="Grigoriev I."/>
            <person name="Martin F."/>
            <person name="Perotto S."/>
        </authorList>
    </citation>
    <scope>NUCLEOTIDE SEQUENCE [LARGE SCALE GENOMIC DNA]</scope>
    <source>
        <strain evidence="2 3">F</strain>
    </source>
</reference>
<dbReference type="PANTHER" id="PTHR33112:SF15">
    <property type="entry name" value="HETEROKARYON INCOMPATIBILITY DOMAIN-CONTAINING PROTEIN"/>
    <property type="match status" value="1"/>
</dbReference>
<dbReference type="PANTHER" id="PTHR33112">
    <property type="entry name" value="DOMAIN PROTEIN, PUTATIVE-RELATED"/>
    <property type="match status" value="1"/>
</dbReference>
<dbReference type="Pfam" id="PF06985">
    <property type="entry name" value="HET"/>
    <property type="match status" value="1"/>
</dbReference>
<dbReference type="OrthoDB" id="3563898at2759"/>
<proteinExistence type="predicted"/>
<gene>
    <name evidence="2" type="ORF">L207DRAFT_230200</name>
</gene>
<keyword evidence="3" id="KW-1185">Reference proteome</keyword>
<dbReference type="EMBL" id="KZ613969">
    <property type="protein sequence ID" value="PMD30033.1"/>
    <property type="molecule type" value="Genomic_DNA"/>
</dbReference>
<dbReference type="STRING" id="1149755.A0A2J6QUU2"/>
<dbReference type="InterPro" id="IPR010730">
    <property type="entry name" value="HET"/>
</dbReference>